<name>A0A2T6B8V1_9RHOB</name>
<evidence type="ECO:0008006" key="3">
    <source>
        <dbReference type="Google" id="ProtNLM"/>
    </source>
</evidence>
<dbReference type="Gene3D" id="2.40.50.90">
    <property type="match status" value="1"/>
</dbReference>
<keyword evidence="2" id="KW-1185">Reference proteome</keyword>
<comment type="caution">
    <text evidence="1">The sequence shown here is derived from an EMBL/GenBank/DDBJ whole genome shotgun (WGS) entry which is preliminary data.</text>
</comment>
<dbReference type="RefSeq" id="WP_108127908.1">
    <property type="nucleotide sequence ID" value="NZ_QBKP01000002.1"/>
</dbReference>
<dbReference type="Proteomes" id="UP000244224">
    <property type="component" value="Unassembled WGS sequence"/>
</dbReference>
<reference evidence="1 2" key="1">
    <citation type="submission" date="2018-04" db="EMBL/GenBank/DDBJ databases">
        <title>Genomic Encyclopedia of Archaeal and Bacterial Type Strains, Phase II (KMG-II): from individual species to whole genera.</title>
        <authorList>
            <person name="Goeker M."/>
        </authorList>
    </citation>
    <scope>NUCLEOTIDE SEQUENCE [LARGE SCALE GENOMIC DNA]</scope>
    <source>
        <strain evidence="1 2">DSM 21823</strain>
    </source>
</reference>
<accession>A0A2T6B8V1</accession>
<sequence>MRIRALTSADLAAFNVPDGAFRVPSFAYRVVDGDTIKLMSGRSDALGRPMVAARLRFRSMAAPELRRSSWSDASLLALGVDPNRDCPGHRARETLVGFVRGRDLIVSHQNRYDPHGRLLCDICVLPTRDAGLEEAVSLERVMIARGVAQRFIHEPLPPLRPYETSPFPRL</sequence>
<dbReference type="InterPro" id="IPR035437">
    <property type="entry name" value="SNase_OB-fold_sf"/>
</dbReference>
<proteinExistence type="predicted"/>
<protein>
    <recommendedName>
        <fullName evidence="3">Endonuclease YncB(Thermonuclease family)</fullName>
    </recommendedName>
</protein>
<dbReference type="SUPFAM" id="SSF50199">
    <property type="entry name" value="Staphylococcal nuclease"/>
    <property type="match status" value="1"/>
</dbReference>
<evidence type="ECO:0000313" key="1">
    <source>
        <dbReference type="EMBL" id="PTX52489.1"/>
    </source>
</evidence>
<organism evidence="1 2">
    <name type="scientific">Gemmobacter caeni</name>
    <dbReference type="NCBI Taxonomy" id="589035"/>
    <lineage>
        <taxon>Bacteria</taxon>
        <taxon>Pseudomonadati</taxon>
        <taxon>Pseudomonadota</taxon>
        <taxon>Alphaproteobacteria</taxon>
        <taxon>Rhodobacterales</taxon>
        <taxon>Paracoccaceae</taxon>
        <taxon>Gemmobacter</taxon>
    </lineage>
</organism>
<gene>
    <name evidence="1" type="ORF">C8N34_102269</name>
</gene>
<dbReference type="EMBL" id="QBKP01000002">
    <property type="protein sequence ID" value="PTX52489.1"/>
    <property type="molecule type" value="Genomic_DNA"/>
</dbReference>
<evidence type="ECO:0000313" key="2">
    <source>
        <dbReference type="Proteomes" id="UP000244224"/>
    </source>
</evidence>
<dbReference type="AlphaFoldDB" id="A0A2T6B8V1"/>